<reference evidence="2" key="1">
    <citation type="submission" date="2020-03" db="EMBL/GenBank/DDBJ databases">
        <title>FDA dAtabase for Regulatory Grade micrObial Sequences (FDA-ARGOS): Supporting development and validation of Infectious Disease Dx tests.</title>
        <authorList>
            <person name="Campos J."/>
            <person name="Goldberg B."/>
            <person name="Tallon L."/>
            <person name="Sadzewicz L."/>
            <person name="Vavikolanu K."/>
            <person name="Mehta A."/>
            <person name="Aluvathingal J."/>
            <person name="Nadendla S."/>
            <person name="Nandy P."/>
            <person name="Geyer C."/>
            <person name="Yan Y."/>
            <person name="Sichtig H."/>
        </authorList>
    </citation>
    <scope>NUCLEOTIDE SEQUENCE [LARGE SCALE GENOMIC DNA]</scope>
    <source>
        <strain evidence="2">FDAARGOS_652</strain>
    </source>
</reference>
<proteinExistence type="predicted"/>
<name>A0A8X7NIH4_CANPA</name>
<comment type="caution">
    <text evidence="2">The sequence shown here is derived from an EMBL/GenBank/DDBJ whole genome shotgun (WGS) entry which is preliminary data.</text>
</comment>
<dbReference type="Proteomes" id="UP000590412">
    <property type="component" value="Unassembled WGS sequence"/>
</dbReference>
<evidence type="ECO:0000313" key="3">
    <source>
        <dbReference type="Proteomes" id="UP000590412"/>
    </source>
</evidence>
<feature type="domain" description="Major coat protein L-A virus" evidence="1">
    <location>
        <begin position="9"/>
        <end position="345"/>
    </location>
</feature>
<accession>A0A8X7NIH4</accession>
<dbReference type="InterPro" id="IPR015302">
    <property type="entry name" value="Major_coat_LA-virus"/>
</dbReference>
<dbReference type="Gene3D" id="3.90.1840.10">
    <property type="entry name" value="Major capsid protein"/>
    <property type="match status" value="2"/>
</dbReference>
<dbReference type="EMBL" id="JABWAB010000013">
    <property type="protein sequence ID" value="KAF6042822.1"/>
    <property type="molecule type" value="Genomic_DNA"/>
</dbReference>
<dbReference type="AlphaFoldDB" id="A0A8X7NIH4"/>
<gene>
    <name evidence="2" type="ORF">FOB60_005576</name>
</gene>
<dbReference type="SUPFAM" id="SSF82856">
    <property type="entry name" value="L-A virus major coat protein"/>
    <property type="match status" value="1"/>
</dbReference>
<sequence>MFKKLDFFVDIKYNRNHDFRSFIAEQKYSWLGNTVGHQSEGESSLSGIATKYLAEDGSIDIEQVMSYLAGHVGISPNKLADHEIDSMIWGWYDNHVALLFNLLRLYVMADVKDHGGLNTAGSFPKYDDGRIEIDPNIILPKADKPISWSWPGGDDPTNYPQWISIRLMIPRVNAHCIDLRALSRTEAIVVLMATGKWKRQSNFRIDFDYPKLADRLAYRFDGNIPEMNDWNLGEHHVNLPSIDKGVIWSALTKYVIHNHLYYHFYSAACVLSQLLLTVVPDSAEGQVWLMEKVEVCLPRFGSVRGKYTFFKNSDSGFADSTPLEEWHYIQSNVESLYITAVVVATCVSLASGLDVPLNGTSNAYVYYSNVAAKPKVWKIPCKYRITKPIERSNRGALYGILDAWKYIWAAQVCGYEVTVNTASGIRWYLENFTSKLKSWTHLITQGIPPDLDVLTITSVTKTVNDRMSLPDITMPGPWNDIAVDIKVHEKRFVTDWNENFVIQTFMPKISLPSVKLESAYANDVWRFWGRISKKSTPVFLSNSALSMLLPGEIWQSSEGGDKFQSSDLFQIGDSWNEGYIHAVD</sequence>
<evidence type="ECO:0000313" key="2">
    <source>
        <dbReference type="EMBL" id="KAF6042822.1"/>
    </source>
</evidence>
<dbReference type="InterPro" id="IPR036332">
    <property type="entry name" value="Major_coat_LA-virus_sf"/>
</dbReference>
<evidence type="ECO:0000259" key="1">
    <source>
        <dbReference type="Pfam" id="PF09220"/>
    </source>
</evidence>
<organism evidence="2 3">
    <name type="scientific">Candida parapsilosis</name>
    <name type="common">Yeast</name>
    <dbReference type="NCBI Taxonomy" id="5480"/>
    <lineage>
        <taxon>Eukaryota</taxon>
        <taxon>Fungi</taxon>
        <taxon>Dikarya</taxon>
        <taxon>Ascomycota</taxon>
        <taxon>Saccharomycotina</taxon>
        <taxon>Pichiomycetes</taxon>
        <taxon>Debaryomycetaceae</taxon>
        <taxon>Candida/Lodderomyces clade</taxon>
        <taxon>Candida</taxon>
    </lineage>
</organism>
<protein>
    <submittedName>
        <fullName evidence="2">L-A virus, major coat family protein</fullName>
    </submittedName>
</protein>
<dbReference type="Pfam" id="PF09220">
    <property type="entry name" value="LA-virus_coat"/>
    <property type="match status" value="1"/>
</dbReference>